<evidence type="ECO:0000256" key="5">
    <source>
        <dbReference type="ARBA" id="ARBA00022723"/>
    </source>
</evidence>
<keyword evidence="5" id="KW-0479">Metal-binding</keyword>
<feature type="repeat" description="TPR" evidence="15">
    <location>
        <begin position="307"/>
        <end position="340"/>
    </location>
</feature>
<dbReference type="PROSITE" id="PS50005">
    <property type="entry name" value="TPR"/>
    <property type="match status" value="3"/>
</dbReference>
<keyword evidence="7" id="KW-0156">Chromatin regulator</keyword>
<sequence length="1332" mass="146239">MKSCGVSLTAAASAAARSLGVAGNDEEKMASGKATEIEEDFPKLTAQEKESLVGIDSSLFGFHRLQEDGARTKALLLKAVSCYDALILKAEGKVDPDIFCQLGHFNLLLEDYEKALSAYQRYFSLQSDYWKNAAFLYGLGMVYFRYNAFQWAIKAFQEVLYIDPSFSRAKEIHLRLGLMFKVNTDYESSLKHFQLALIDSNLCTLSKAESKAAKEAYESLLQTENLPAQVKATTLQQLGWMHHTVEQLGDKGTKDSYAIQCLQKSLEADPNSGQSWYFLGRCYSSIGKVQDAFISYRQSIDKSEASADTWCSIGVLYQQQNQPMDALQAYICAVQLDHSHAAAWMDLGTLYESCGQPHDAIKCYINATRSRACLNTAALTQRIKLLQAQLCNLQPGSLQNKSKMLPSIEEAWSLPIPAELTSRQGALNTAQAQQRFSKLLDHLRTNRANLKPPQVQMLEQLENQFSLMQQHQQQAVAGGQPRPSLPNGPLAEPSHHLAGLSRSSPLNHTATQPPCVTQPTANGSCSSSPSAGPLGHLDKNHTLGLGGGGTSNGNVPYPQQNSLPHNCTAASHPSTSSTTSSPSHADETWRSQQRNTTTQVPPLPYPPPLPRPHPTTCPQPPHSATTSGVHTKDTTPSGGSNGSSGAVTTLPSGPEAAVRHSAGTPLSPSTTPAQGLTNHVQPRVMDSSASLSQPGSPAPGVLSSDNPQLSALLKGKANATSNDDNNNYSNHGGPSSEKINNVHPGLHGAVKPTSEHSVASSPVSATATPSPRSADLHATNSLSCLNSPSNTNSQGPTVNGKGLEDSQSPMKVEPSGGAHKHNAPAGLAPWSSFSIYPSSSEVLKACRNLGKNGLSTNSILLDKCPPPRPPRPPSPPLPKDKLNPPTPSIYLENKRDAFFPPLHQFCTNPTNPVTVIRGLAGALKLDLGLFSTKTLVEANPDHLVEVRTQLAQPTDENWDPSGSRKMWRCESSRSHTTIIKYAQYQASSFQESLREENEKKKEMEAEASSSDRWKQQLQELAKLPAFARVVSAGNLLSHVGHTILGMNTVQLYMKVPGSRTPGHQENNNFCSVNINIGPGDCEWFAVPEPYWGVINDFCEKNNINFLMGSWWPNLEDLYETNVPVYRFIQRPGDLVWLNTGTIHWVQAIGWCNNIAWNVGPLTAHQYKLAVERYEWNKLQSVKSIVPMIHLSWNMARNIKVSDHRLFEMIKYCLLRTLKQCQMQRELLLAAGKELVWHGRTQNEPAHYCSICEVEVFDLLFVTSESNSRKTYVVHCQDCARRGSTNLDNFVVLEQYKIEDLMQVYDQFTLDVLCVNKQKLSLFTSAALLYFYI</sequence>
<evidence type="ECO:0000259" key="17">
    <source>
        <dbReference type="PROSITE" id="PS51184"/>
    </source>
</evidence>
<comment type="cofactor">
    <cofactor evidence="2">
        <name>L-ascorbate</name>
        <dbReference type="ChEBI" id="CHEBI:38290"/>
    </cofactor>
</comment>
<dbReference type="FunFam" id="1.25.40.10:FF:000011">
    <property type="entry name" value="lysine-specific demethylase 6A isoform X3"/>
    <property type="match status" value="1"/>
</dbReference>
<evidence type="ECO:0000256" key="16">
    <source>
        <dbReference type="SAM" id="MobiDB-lite"/>
    </source>
</evidence>
<dbReference type="GO" id="GO:0010468">
    <property type="term" value="P:regulation of gene expression"/>
    <property type="evidence" value="ECO:0007669"/>
    <property type="project" value="TreeGrafter"/>
</dbReference>
<feature type="compositionally biased region" description="Low complexity" evidence="16">
    <location>
        <begin position="757"/>
        <end position="773"/>
    </location>
</feature>
<dbReference type="FunFam" id="2.10.110.20:FF:000001">
    <property type="entry name" value="lysine-specific demethylase 6A isoform X2"/>
    <property type="match status" value="1"/>
</dbReference>
<dbReference type="Pfam" id="PF02373">
    <property type="entry name" value="JmjC"/>
    <property type="match status" value="1"/>
</dbReference>
<dbReference type="Gene3D" id="1.25.40.10">
    <property type="entry name" value="Tetratricopeptide repeat domain"/>
    <property type="match status" value="2"/>
</dbReference>
<comment type="catalytic activity">
    <reaction evidence="14">
        <text>N(6),N(6),N(6)-trimethyl-L-lysyl(27)-[histone H3] + 2 2-oxoglutarate + 2 O2 = N(6)-methyl-L-lysyl(27)-[histone H3] + 2 formaldehyde + 2 succinate + 2 CO2</text>
        <dbReference type="Rhea" id="RHEA:60224"/>
        <dbReference type="Rhea" id="RHEA-COMP:15535"/>
        <dbReference type="Rhea" id="RHEA-COMP:15544"/>
        <dbReference type="ChEBI" id="CHEBI:15379"/>
        <dbReference type="ChEBI" id="CHEBI:16526"/>
        <dbReference type="ChEBI" id="CHEBI:16810"/>
        <dbReference type="ChEBI" id="CHEBI:16842"/>
        <dbReference type="ChEBI" id="CHEBI:30031"/>
        <dbReference type="ChEBI" id="CHEBI:61929"/>
        <dbReference type="ChEBI" id="CHEBI:61961"/>
        <dbReference type="EC" id="1.14.11.68"/>
    </reaction>
</comment>
<comment type="subcellular location">
    <subcellularLocation>
        <location evidence="3">Nucleus</location>
    </subcellularLocation>
</comment>
<dbReference type="EC" id="1.14.11.68" evidence="13"/>
<evidence type="ECO:0000256" key="7">
    <source>
        <dbReference type="ARBA" id="ARBA00022853"/>
    </source>
</evidence>
<feature type="compositionally biased region" description="Polar residues" evidence="16">
    <location>
        <begin position="501"/>
        <end position="530"/>
    </location>
</feature>
<dbReference type="Pfam" id="PF21326">
    <property type="entry name" value="KDM6_GATAL"/>
    <property type="match status" value="1"/>
</dbReference>
<dbReference type="InterPro" id="IPR048560">
    <property type="entry name" value="KDM6A_B-like_GATAL"/>
</dbReference>
<dbReference type="FunFam" id="2.60.120.650:FF:000002">
    <property type="entry name" value="lysine-specific demethylase 6A isoform X2"/>
    <property type="match status" value="1"/>
</dbReference>
<feature type="compositionally biased region" description="Low complexity" evidence="16">
    <location>
        <begin position="568"/>
        <end position="583"/>
    </location>
</feature>
<dbReference type="GO" id="GO:0000978">
    <property type="term" value="F:RNA polymerase II cis-regulatory region sequence-specific DNA binding"/>
    <property type="evidence" value="ECO:0007669"/>
    <property type="project" value="TreeGrafter"/>
</dbReference>
<dbReference type="SUPFAM" id="SSF48452">
    <property type="entry name" value="TPR-like"/>
    <property type="match status" value="2"/>
</dbReference>
<evidence type="ECO:0000256" key="10">
    <source>
        <dbReference type="ARBA" id="ARBA00023004"/>
    </source>
</evidence>
<evidence type="ECO:0000256" key="8">
    <source>
        <dbReference type="ARBA" id="ARBA00022964"/>
    </source>
</evidence>
<dbReference type="InterPro" id="IPR051630">
    <property type="entry name" value="Corepressor-Demethylase"/>
</dbReference>
<evidence type="ECO:0000256" key="15">
    <source>
        <dbReference type="PROSITE-ProRule" id="PRU00339"/>
    </source>
</evidence>
<evidence type="ECO:0000256" key="2">
    <source>
        <dbReference type="ARBA" id="ARBA00001961"/>
    </source>
</evidence>
<evidence type="ECO:0000313" key="19">
    <source>
        <dbReference type="Proteomes" id="UP000314980"/>
    </source>
</evidence>
<dbReference type="InterPro" id="IPR019734">
    <property type="entry name" value="TPR_rpt"/>
</dbReference>
<feature type="repeat" description="TPR" evidence="15">
    <location>
        <begin position="96"/>
        <end position="129"/>
    </location>
</feature>
<proteinExistence type="inferred from homology"/>
<feature type="compositionally biased region" description="Polar residues" evidence="16">
    <location>
        <begin position="664"/>
        <end position="680"/>
    </location>
</feature>
<dbReference type="Gene3D" id="1.20.58.1370">
    <property type="match status" value="2"/>
</dbReference>
<feature type="compositionally biased region" description="Low complexity" evidence="16">
    <location>
        <begin position="469"/>
        <end position="480"/>
    </location>
</feature>
<dbReference type="SMART" id="SM00558">
    <property type="entry name" value="JmjC"/>
    <property type="match status" value="1"/>
</dbReference>
<dbReference type="GO" id="GO:0044666">
    <property type="term" value="C:MLL3/4 complex"/>
    <property type="evidence" value="ECO:0007669"/>
    <property type="project" value="TreeGrafter"/>
</dbReference>
<dbReference type="Pfam" id="PF13432">
    <property type="entry name" value="TPR_16"/>
    <property type="match status" value="1"/>
</dbReference>
<dbReference type="GO" id="GO:0007507">
    <property type="term" value="P:heart development"/>
    <property type="evidence" value="ECO:0007669"/>
    <property type="project" value="TreeGrafter"/>
</dbReference>
<keyword evidence="15" id="KW-0802">TPR repeat</keyword>
<dbReference type="PANTHER" id="PTHR14017:SF9">
    <property type="entry name" value="LYSINE-SPECIFIC DEMETHYLASE 6A"/>
    <property type="match status" value="1"/>
</dbReference>
<keyword evidence="9" id="KW-0560">Oxidoreductase</keyword>
<dbReference type="Pfam" id="PF21322">
    <property type="entry name" value="KDM6_C-hel"/>
    <property type="match status" value="1"/>
</dbReference>
<evidence type="ECO:0000256" key="4">
    <source>
        <dbReference type="ARBA" id="ARBA00022553"/>
    </source>
</evidence>
<evidence type="ECO:0000256" key="13">
    <source>
        <dbReference type="ARBA" id="ARBA00034525"/>
    </source>
</evidence>
<dbReference type="GO" id="GO:0046872">
    <property type="term" value="F:metal ion binding"/>
    <property type="evidence" value="ECO:0007669"/>
    <property type="project" value="UniProtKB-KW"/>
</dbReference>
<dbReference type="GO" id="GO:0071558">
    <property type="term" value="F:histone H3K27me2/H3K27me3 demethylase activity"/>
    <property type="evidence" value="ECO:0007669"/>
    <property type="project" value="UniProtKB-EC"/>
</dbReference>
<dbReference type="SMART" id="SM00028">
    <property type="entry name" value="TPR"/>
    <property type="match status" value="6"/>
</dbReference>
<dbReference type="GeneTree" id="ENSGT00940000155202"/>
<dbReference type="InterPro" id="IPR003347">
    <property type="entry name" value="JmjC_dom"/>
</dbReference>
<evidence type="ECO:0000313" key="18">
    <source>
        <dbReference type="Ensembl" id="ENSLCAP00010035982.1"/>
    </source>
</evidence>
<dbReference type="Proteomes" id="UP000314980">
    <property type="component" value="Unassembled WGS sequence"/>
</dbReference>
<feature type="compositionally biased region" description="Pro residues" evidence="16">
    <location>
        <begin position="864"/>
        <end position="877"/>
    </location>
</feature>
<evidence type="ECO:0000256" key="1">
    <source>
        <dbReference type="ARBA" id="ARBA00001954"/>
    </source>
</evidence>
<name>A0A4W6EB86_LATCA</name>
<feature type="compositionally biased region" description="Polar residues" evidence="16">
    <location>
        <begin position="778"/>
        <end position="797"/>
    </location>
</feature>
<dbReference type="Gene3D" id="2.10.110.20">
    <property type="match status" value="1"/>
</dbReference>
<dbReference type="InterPro" id="IPR011990">
    <property type="entry name" value="TPR-like_helical_dom_sf"/>
</dbReference>
<evidence type="ECO:0000256" key="9">
    <source>
        <dbReference type="ARBA" id="ARBA00023002"/>
    </source>
</evidence>
<dbReference type="FunFam" id="1.20.58.1370:FF:000001">
    <property type="entry name" value="lysine-specific demethylase 6A isoform X2"/>
    <property type="match status" value="1"/>
</dbReference>
<dbReference type="Ensembl" id="ENSLCAT00010036829.1">
    <property type="protein sequence ID" value="ENSLCAP00010035982.1"/>
    <property type="gene ID" value="ENSLCAG00010016647.1"/>
</dbReference>
<feature type="region of interest" description="Disordered" evidence="16">
    <location>
        <begin position="468"/>
        <end position="823"/>
    </location>
</feature>
<dbReference type="FunFam" id="1.25.40.10:FF:000022">
    <property type="entry name" value="lysine-specific demethylase 6A isoform X1"/>
    <property type="match status" value="1"/>
</dbReference>
<evidence type="ECO:0000256" key="12">
    <source>
        <dbReference type="ARBA" id="ARBA00034483"/>
    </source>
</evidence>
<organism evidence="18 19">
    <name type="scientific">Lates calcarifer</name>
    <name type="common">Barramundi</name>
    <name type="synonym">Holocentrus calcarifer</name>
    <dbReference type="NCBI Taxonomy" id="8187"/>
    <lineage>
        <taxon>Eukaryota</taxon>
        <taxon>Metazoa</taxon>
        <taxon>Chordata</taxon>
        <taxon>Craniata</taxon>
        <taxon>Vertebrata</taxon>
        <taxon>Euteleostomi</taxon>
        <taxon>Actinopterygii</taxon>
        <taxon>Neopterygii</taxon>
        <taxon>Teleostei</taxon>
        <taxon>Neoteleostei</taxon>
        <taxon>Acanthomorphata</taxon>
        <taxon>Carangaria</taxon>
        <taxon>Carangaria incertae sedis</taxon>
        <taxon>Centropomidae</taxon>
        <taxon>Lates</taxon>
    </lineage>
</organism>
<feature type="region of interest" description="Disordered" evidence="16">
    <location>
        <begin position="857"/>
        <end position="890"/>
    </location>
</feature>
<feature type="domain" description="JmjC" evidence="17">
    <location>
        <begin position="1012"/>
        <end position="1175"/>
    </location>
</feature>
<accession>A0A4W6EB86</accession>
<dbReference type="PANTHER" id="PTHR14017">
    <property type="entry name" value="LYSINE-SPECIFIC DEMETHYLASE"/>
    <property type="match status" value="1"/>
</dbReference>
<evidence type="ECO:0000256" key="14">
    <source>
        <dbReference type="ARBA" id="ARBA00048695"/>
    </source>
</evidence>
<dbReference type="InterPro" id="IPR046941">
    <property type="entry name" value="KDM6_GATAL_sf"/>
</dbReference>
<dbReference type="PROSITE" id="PS51184">
    <property type="entry name" value="JMJC"/>
    <property type="match status" value="1"/>
</dbReference>
<keyword evidence="11" id="KW-0539">Nucleus</keyword>
<keyword evidence="19" id="KW-1185">Reference proteome</keyword>
<gene>
    <name evidence="18" type="primary">KDM6A</name>
</gene>
<reference evidence="18" key="2">
    <citation type="submission" date="2025-08" db="UniProtKB">
        <authorList>
            <consortium name="Ensembl"/>
        </authorList>
    </citation>
    <scope>IDENTIFICATION</scope>
</reference>
<keyword evidence="6" id="KW-0862">Zinc</keyword>
<feature type="compositionally biased region" description="Pro residues" evidence="16">
    <location>
        <begin position="601"/>
        <end position="621"/>
    </location>
</feature>
<protein>
    <recommendedName>
        <fullName evidence="13">[histone H3]-trimethyl-L-lysine(27) demethylase</fullName>
        <ecNumber evidence="13">1.14.11.68</ecNumber>
    </recommendedName>
</protein>
<keyword evidence="8" id="KW-0223">Dioxygenase</keyword>
<keyword evidence="4" id="KW-0597">Phosphoprotein</keyword>
<evidence type="ECO:0000256" key="3">
    <source>
        <dbReference type="ARBA" id="ARBA00004123"/>
    </source>
</evidence>
<feature type="compositionally biased region" description="Polar residues" evidence="16">
    <location>
        <begin position="718"/>
        <end position="739"/>
    </location>
</feature>
<comment type="similarity">
    <text evidence="12">Belongs to the UTX family.</text>
</comment>
<evidence type="ECO:0000256" key="11">
    <source>
        <dbReference type="ARBA" id="ARBA00023242"/>
    </source>
</evidence>
<keyword evidence="10" id="KW-0408">Iron</keyword>
<comment type="cofactor">
    <cofactor evidence="1">
        <name>Fe(2+)</name>
        <dbReference type="ChEBI" id="CHEBI:29033"/>
    </cofactor>
</comment>
<dbReference type="SUPFAM" id="SSF51197">
    <property type="entry name" value="Clavaminate synthase-like"/>
    <property type="match status" value="1"/>
</dbReference>
<dbReference type="Gene3D" id="2.60.120.650">
    <property type="entry name" value="Cupin"/>
    <property type="match status" value="1"/>
</dbReference>
<feature type="repeat" description="TPR" evidence="15">
    <location>
        <begin position="133"/>
        <end position="166"/>
    </location>
</feature>
<evidence type="ECO:0000256" key="6">
    <source>
        <dbReference type="ARBA" id="ARBA00022833"/>
    </source>
</evidence>
<dbReference type="InterPro" id="IPR048562">
    <property type="entry name" value="KDM6A_B-like_C-hel"/>
</dbReference>
<reference evidence="19" key="1">
    <citation type="submission" date="2015-09" db="EMBL/GenBank/DDBJ databases">
        <authorList>
            <person name="Sai Rama Sridatta P."/>
        </authorList>
    </citation>
    <scope>NUCLEOTIDE SEQUENCE [LARGE SCALE GENOMIC DNA]</scope>
</reference>
<dbReference type="GO" id="GO:0031490">
    <property type="term" value="F:chromatin DNA binding"/>
    <property type="evidence" value="ECO:0007669"/>
    <property type="project" value="TreeGrafter"/>
</dbReference>
<reference evidence="18" key="3">
    <citation type="submission" date="2025-09" db="UniProtKB">
        <authorList>
            <consortium name="Ensembl"/>
        </authorList>
    </citation>
    <scope>IDENTIFICATION</scope>
</reference>